<name>A0A3R8R9U3_STRSU</name>
<evidence type="ECO:0000313" key="4">
    <source>
        <dbReference type="Proteomes" id="UP000274117"/>
    </source>
</evidence>
<sequence length="585" mass="66910">MRKLEEIRVLPILDSLAYIKEHQSSVVRFGDGEIDVIQGSSIPYQPYDSELAAALKAILTIPSSPELVVCLPDVFQGLDRYNSNAQQFWKSHFERYGQFYAHECQSDWYGSTFISRPYIDLVDKEPAAAYFAAIKDLWRGRDILIVEGETSRSGVGNDLFAGAESVSRIVCPSKNAFAKYDDILEAILEHADDKLVLLMLGPTAKVLGVDLMKRGHQAIDLGHIDSEYEWFQMKATSKVKLDHKHTAEHNFDTDIQFTDDADYLLSVKAWVGVAPQTLQEVLVKEEHKMQSESTLISIIVPVYNVKPYLKRCIDSLLKQTYPHFELILINDGSTDGSAFVLEEYAKKDERIRVIHQENAGVSAARNKGIDNAKGEYITFVDSDDFVEDFYLKHLYDGAIESGSDIAATNFTSFNEERQSFLFYHNEGNYFQTVYSVQEWLDLEGDMKNNMHLAFTFSPLKLFKRSLFGDIRYPVGRLREDDATIYKLYLKANQIYFTNEGPYYYSQRPEGLSRSAMLQDIMTMISNAEERIALLVTMGYNPKAQIASYVARLEKCKADALYAGQIELYRTIRVKLELYDQFRKFK</sequence>
<dbReference type="EMBL" id="RSDO01000003">
    <property type="protein sequence ID" value="RRR54622.1"/>
    <property type="molecule type" value="Genomic_DNA"/>
</dbReference>
<dbReference type="InterPro" id="IPR050834">
    <property type="entry name" value="Glycosyltransf_2"/>
</dbReference>
<evidence type="ECO:0000259" key="1">
    <source>
        <dbReference type="Pfam" id="PF00535"/>
    </source>
</evidence>
<accession>A0A3R8R9U3</accession>
<feature type="domain" description="Glycosyltransferase 2-like" evidence="1">
    <location>
        <begin position="297"/>
        <end position="467"/>
    </location>
</feature>
<dbReference type="Pfam" id="PF08759">
    <property type="entry name" value="GT-D"/>
    <property type="match status" value="1"/>
</dbReference>
<feature type="domain" description="Glycosyltransferase GT-D fold" evidence="2">
    <location>
        <begin position="26"/>
        <end position="249"/>
    </location>
</feature>
<gene>
    <name evidence="3" type="ORF">EI998_01895</name>
</gene>
<organism evidence="3 4">
    <name type="scientific">Streptococcus suis</name>
    <dbReference type="NCBI Taxonomy" id="1307"/>
    <lineage>
        <taxon>Bacteria</taxon>
        <taxon>Bacillati</taxon>
        <taxon>Bacillota</taxon>
        <taxon>Bacilli</taxon>
        <taxon>Lactobacillales</taxon>
        <taxon>Streptococcaceae</taxon>
        <taxon>Streptococcus</taxon>
    </lineage>
</organism>
<dbReference type="PANTHER" id="PTHR43685">
    <property type="entry name" value="GLYCOSYLTRANSFERASE"/>
    <property type="match status" value="1"/>
</dbReference>
<keyword evidence="3" id="KW-0808">Transferase</keyword>
<dbReference type="InterPro" id="IPR001173">
    <property type="entry name" value="Glyco_trans_2-like"/>
</dbReference>
<evidence type="ECO:0000259" key="2">
    <source>
        <dbReference type="Pfam" id="PF08759"/>
    </source>
</evidence>
<dbReference type="NCBIfam" id="TIGR03728">
    <property type="entry name" value="glyco_access_1"/>
    <property type="match status" value="1"/>
</dbReference>
<dbReference type="PANTHER" id="PTHR43685:SF2">
    <property type="entry name" value="GLYCOSYLTRANSFERASE 2-LIKE DOMAIN-CONTAINING PROTEIN"/>
    <property type="match status" value="1"/>
</dbReference>
<dbReference type="InterPro" id="IPR014869">
    <property type="entry name" value="GT-D"/>
</dbReference>
<reference evidence="3 4" key="2">
    <citation type="submission" date="2018-12" db="EMBL/GenBank/DDBJ databases">
        <title>Whole-genome sequences of fifteen clinical Streptococcus suis strains isolated from pigs between 2006 and 2018.</title>
        <authorList>
            <person name="Stevens M.J.A."/>
            <person name="Cernela N."/>
            <person name="Spoerry Serrano N."/>
            <person name="Schmitt S."/>
            <person name="Schrenzel J."/>
            <person name="Stephan R."/>
        </authorList>
    </citation>
    <scope>NUCLEOTIDE SEQUENCE [LARGE SCALE GENOMIC DNA]</scope>
    <source>
        <strain evidence="3 4">PP422</strain>
    </source>
</reference>
<proteinExistence type="predicted"/>
<dbReference type="InterPro" id="IPR029044">
    <property type="entry name" value="Nucleotide-diphossugar_trans"/>
</dbReference>
<dbReference type="Gene3D" id="3.90.550.10">
    <property type="entry name" value="Spore Coat Polysaccharide Biosynthesis Protein SpsA, Chain A"/>
    <property type="match status" value="1"/>
</dbReference>
<reference evidence="3 4" key="1">
    <citation type="submission" date="2018-11" db="EMBL/GenBank/DDBJ databases">
        <authorList>
            <person name="Stevens M.J."/>
            <person name="Cernela N."/>
            <person name="Spoerry Serrano N."/>
            <person name="Schmitt S."/>
            <person name="Schrenzel J."/>
            <person name="Stephan R."/>
        </authorList>
    </citation>
    <scope>NUCLEOTIDE SEQUENCE [LARGE SCALE GENOMIC DNA]</scope>
    <source>
        <strain evidence="3 4">PP422</strain>
    </source>
</reference>
<dbReference type="GO" id="GO:0016740">
    <property type="term" value="F:transferase activity"/>
    <property type="evidence" value="ECO:0007669"/>
    <property type="project" value="UniProtKB-KW"/>
</dbReference>
<dbReference type="Proteomes" id="UP000274117">
    <property type="component" value="Unassembled WGS sequence"/>
</dbReference>
<dbReference type="Pfam" id="PF00535">
    <property type="entry name" value="Glycos_transf_2"/>
    <property type="match status" value="1"/>
</dbReference>
<evidence type="ECO:0000313" key="3">
    <source>
        <dbReference type="EMBL" id="RRR54622.1"/>
    </source>
</evidence>
<protein>
    <submittedName>
        <fullName evidence="3">SP_1767 family glycosyltransferase</fullName>
    </submittedName>
</protein>
<dbReference type="SUPFAM" id="SSF53448">
    <property type="entry name" value="Nucleotide-diphospho-sugar transferases"/>
    <property type="match status" value="1"/>
</dbReference>
<comment type="caution">
    <text evidence="3">The sequence shown here is derived from an EMBL/GenBank/DDBJ whole genome shotgun (WGS) entry which is preliminary data.</text>
</comment>
<dbReference type="CDD" id="cd00761">
    <property type="entry name" value="Glyco_tranf_GTA_type"/>
    <property type="match status" value="1"/>
</dbReference>
<dbReference type="AlphaFoldDB" id="A0A3R8R9U3"/>